<dbReference type="OrthoDB" id="912140at2759"/>
<keyword evidence="3" id="KW-0611">Plant defense</keyword>
<protein>
    <recommendedName>
        <fullName evidence="4">Disease resistance N-terminal domain-containing protein</fullName>
    </recommendedName>
</protein>
<evidence type="ECO:0000256" key="1">
    <source>
        <dbReference type="ARBA" id="ARBA00022737"/>
    </source>
</evidence>
<proteinExistence type="predicted"/>
<dbReference type="Gene3D" id="1.20.5.4130">
    <property type="match status" value="1"/>
</dbReference>
<evidence type="ECO:0000259" key="4">
    <source>
        <dbReference type="Pfam" id="PF18052"/>
    </source>
</evidence>
<accession>A0A2G9HII6</accession>
<name>A0A2G9HII6_9LAMI</name>
<organism evidence="5 6">
    <name type="scientific">Handroanthus impetiginosus</name>
    <dbReference type="NCBI Taxonomy" id="429701"/>
    <lineage>
        <taxon>Eukaryota</taxon>
        <taxon>Viridiplantae</taxon>
        <taxon>Streptophyta</taxon>
        <taxon>Embryophyta</taxon>
        <taxon>Tracheophyta</taxon>
        <taxon>Spermatophyta</taxon>
        <taxon>Magnoliopsida</taxon>
        <taxon>eudicotyledons</taxon>
        <taxon>Gunneridae</taxon>
        <taxon>Pentapetalae</taxon>
        <taxon>asterids</taxon>
        <taxon>lamiids</taxon>
        <taxon>Lamiales</taxon>
        <taxon>Bignoniaceae</taxon>
        <taxon>Crescentiina</taxon>
        <taxon>Tabebuia alliance</taxon>
        <taxon>Handroanthus</taxon>
    </lineage>
</organism>
<evidence type="ECO:0000256" key="2">
    <source>
        <dbReference type="ARBA" id="ARBA00022741"/>
    </source>
</evidence>
<keyword evidence="1" id="KW-0677">Repeat</keyword>
<gene>
    <name evidence="5" type="ORF">CDL12_10241</name>
</gene>
<dbReference type="Pfam" id="PF18052">
    <property type="entry name" value="Rx_N"/>
    <property type="match status" value="1"/>
</dbReference>
<keyword evidence="2" id="KW-0547">Nucleotide-binding</keyword>
<keyword evidence="6" id="KW-1185">Reference proteome</keyword>
<dbReference type="EMBL" id="NKXS01001736">
    <property type="protein sequence ID" value="PIN17100.1"/>
    <property type="molecule type" value="Genomic_DNA"/>
</dbReference>
<comment type="caution">
    <text evidence="5">The sequence shown here is derived from an EMBL/GenBank/DDBJ whole genome shotgun (WGS) entry which is preliminary data.</text>
</comment>
<dbReference type="InterPro" id="IPR041118">
    <property type="entry name" value="Rx_N"/>
</dbReference>
<evidence type="ECO:0000313" key="5">
    <source>
        <dbReference type="EMBL" id="PIN17100.1"/>
    </source>
</evidence>
<dbReference type="Proteomes" id="UP000231279">
    <property type="component" value="Unassembled WGS sequence"/>
</dbReference>
<evidence type="ECO:0000313" key="6">
    <source>
        <dbReference type="Proteomes" id="UP000231279"/>
    </source>
</evidence>
<dbReference type="AlphaFoldDB" id="A0A2G9HII6"/>
<feature type="domain" description="Disease resistance N-terminal" evidence="4">
    <location>
        <begin position="3"/>
        <end position="88"/>
    </location>
</feature>
<dbReference type="STRING" id="429701.A0A2G9HII6"/>
<dbReference type="GO" id="GO:0006952">
    <property type="term" value="P:defense response"/>
    <property type="evidence" value="ECO:0007669"/>
    <property type="project" value="UniProtKB-KW"/>
</dbReference>
<reference evidence="6" key="1">
    <citation type="journal article" date="2018" name="Gigascience">
        <title>Genome assembly of the Pink Ipe (Handroanthus impetiginosus, Bignoniaceae), a highly valued, ecologically keystone Neotropical timber forest tree.</title>
        <authorList>
            <person name="Silva-Junior O.B."/>
            <person name="Grattapaglia D."/>
            <person name="Novaes E."/>
            <person name="Collevatti R.G."/>
        </authorList>
    </citation>
    <scope>NUCLEOTIDE SEQUENCE [LARGE SCALE GENOMIC DNA]</scope>
    <source>
        <strain evidence="6">cv. UFG-1</strain>
    </source>
</reference>
<sequence>MSVFALLERLASPIGEQVNLVINSKQEAKTLYTKLEKIQVRLQDAEKQGLTDTGIKDWLKELEDVSYEMDDVLDEWQTMDIQLKVEGSQDFSDPWEKVVARVGGHWGRSTRLSSHNAMSRGIEYHSLLPFECLAPCLPSPGEISTVFQVYLLPVALPTLRVRGTWLG</sequence>
<evidence type="ECO:0000256" key="3">
    <source>
        <dbReference type="ARBA" id="ARBA00022821"/>
    </source>
</evidence>
<dbReference type="GO" id="GO:0000166">
    <property type="term" value="F:nucleotide binding"/>
    <property type="evidence" value="ECO:0007669"/>
    <property type="project" value="UniProtKB-KW"/>
</dbReference>